<keyword evidence="2" id="KW-0255">Endonuclease</keyword>
<dbReference type="InterPro" id="IPR008538">
    <property type="entry name" value="Uma2"/>
</dbReference>
<keyword evidence="2" id="KW-0378">Hydrolase</keyword>
<protein>
    <submittedName>
        <fullName evidence="2">Uma2 family endonuclease</fullName>
    </submittedName>
</protein>
<gene>
    <name evidence="2" type="ORF">HCN08_13615</name>
</gene>
<sequence length="194" mass="21202">MSPLQPTEFEHLAVLAAREVEGLRLELLGGRPAFRPMADGVHSTLTTWLARQRWQQKPEWGLHIGLGLKVGADREGRAVPDGVLLPVGHLLGTGYWAEPDGVLLTAEVTSGGDEEADRRDRIGKPRAYAESAIPVYLLIDRDSREVVVHDRPEDGVYAQRLSVPFGKTVALPEPVGIELDTQQLLSWAAGEGEC</sequence>
<dbReference type="InterPro" id="IPR012296">
    <property type="entry name" value="Nuclease_put_TT1808"/>
</dbReference>
<dbReference type="RefSeq" id="WP_167983308.1">
    <property type="nucleotide sequence ID" value="NZ_JAATEJ010000009.1"/>
</dbReference>
<keyword evidence="3" id="KW-1185">Reference proteome</keyword>
<keyword evidence="2" id="KW-0540">Nuclease</keyword>
<dbReference type="PANTHER" id="PTHR35400:SF3">
    <property type="entry name" value="SLL1072 PROTEIN"/>
    <property type="match status" value="1"/>
</dbReference>
<evidence type="ECO:0000313" key="2">
    <source>
        <dbReference type="EMBL" id="NJP44431.1"/>
    </source>
</evidence>
<feature type="domain" description="Putative restriction endonuclease" evidence="1">
    <location>
        <begin position="8"/>
        <end position="181"/>
    </location>
</feature>
<dbReference type="GO" id="GO:0004519">
    <property type="term" value="F:endonuclease activity"/>
    <property type="evidence" value="ECO:0007669"/>
    <property type="project" value="UniProtKB-KW"/>
</dbReference>
<accession>A0ABX0ZS47</accession>
<dbReference type="SUPFAM" id="SSF52980">
    <property type="entry name" value="Restriction endonuclease-like"/>
    <property type="match status" value="1"/>
</dbReference>
<evidence type="ECO:0000313" key="3">
    <source>
        <dbReference type="Proteomes" id="UP000734511"/>
    </source>
</evidence>
<dbReference type="Proteomes" id="UP000734511">
    <property type="component" value="Unassembled WGS sequence"/>
</dbReference>
<evidence type="ECO:0000259" key="1">
    <source>
        <dbReference type="Pfam" id="PF05685"/>
    </source>
</evidence>
<dbReference type="Gene3D" id="3.90.1570.10">
    <property type="entry name" value="tt1808, chain A"/>
    <property type="match status" value="1"/>
</dbReference>
<dbReference type="InterPro" id="IPR011335">
    <property type="entry name" value="Restrct_endonuc-II-like"/>
</dbReference>
<dbReference type="PANTHER" id="PTHR35400">
    <property type="entry name" value="SLR1083 PROTEIN"/>
    <property type="match status" value="1"/>
</dbReference>
<name>A0ABX0ZS47_9ACTN</name>
<dbReference type="Pfam" id="PF05685">
    <property type="entry name" value="Uma2"/>
    <property type="match status" value="1"/>
</dbReference>
<proteinExistence type="predicted"/>
<reference evidence="2 3" key="1">
    <citation type="submission" date="2020-03" db="EMBL/GenBank/DDBJ databases">
        <title>WGS of actinomycetes isolated from Thailand.</title>
        <authorList>
            <person name="Thawai C."/>
        </authorList>
    </citation>
    <scope>NUCLEOTIDE SEQUENCE [LARGE SCALE GENOMIC DNA]</scope>
    <source>
        <strain evidence="2 3">PRB2-1</strain>
    </source>
</reference>
<dbReference type="EMBL" id="JAATEJ010000009">
    <property type="protein sequence ID" value="NJP44431.1"/>
    <property type="molecule type" value="Genomic_DNA"/>
</dbReference>
<organism evidence="2 3">
    <name type="scientific">Actinacidiphila epipremni</name>
    <dbReference type="NCBI Taxonomy" id="2053013"/>
    <lineage>
        <taxon>Bacteria</taxon>
        <taxon>Bacillati</taxon>
        <taxon>Actinomycetota</taxon>
        <taxon>Actinomycetes</taxon>
        <taxon>Kitasatosporales</taxon>
        <taxon>Streptomycetaceae</taxon>
        <taxon>Actinacidiphila</taxon>
    </lineage>
</organism>
<comment type="caution">
    <text evidence="2">The sequence shown here is derived from an EMBL/GenBank/DDBJ whole genome shotgun (WGS) entry which is preliminary data.</text>
</comment>
<dbReference type="CDD" id="cd06260">
    <property type="entry name" value="DUF820-like"/>
    <property type="match status" value="1"/>
</dbReference>